<dbReference type="AlphaFoldDB" id="A0A1E7YNA8"/>
<dbReference type="Proteomes" id="UP000175616">
    <property type="component" value="Unassembled WGS sequence"/>
</dbReference>
<evidence type="ECO:0000313" key="4">
    <source>
        <dbReference type="Proteomes" id="UP000175707"/>
    </source>
</evidence>
<proteinExistence type="predicted"/>
<protein>
    <submittedName>
        <fullName evidence="1">Uncharacterized protein</fullName>
    </submittedName>
</protein>
<comment type="caution">
    <text evidence="1">The sequence shown here is derived from an EMBL/GenBank/DDBJ whole genome shotgun (WGS) entry which is preliminary data.</text>
</comment>
<reference evidence="3 4" key="1">
    <citation type="submission" date="2016-06" db="EMBL/GenBank/DDBJ databases">
        <title>Gene turnover analysis identifies the evolutionary adaptation of the extremophile Acidithiobacillus caldus.</title>
        <authorList>
            <person name="Zhang X."/>
        </authorList>
    </citation>
    <scope>NUCLEOTIDE SEQUENCE [LARGE SCALE GENOMIC DNA]</scope>
    <source>
        <strain evidence="1 3">DX</strain>
        <strain evidence="2 4">S1</strain>
    </source>
</reference>
<organism evidence="1 3">
    <name type="scientific">Acidithiobacillus caldus</name>
    <dbReference type="NCBI Taxonomy" id="33059"/>
    <lineage>
        <taxon>Bacteria</taxon>
        <taxon>Pseudomonadati</taxon>
        <taxon>Pseudomonadota</taxon>
        <taxon>Acidithiobacillia</taxon>
        <taxon>Acidithiobacillales</taxon>
        <taxon>Acidithiobacillaceae</taxon>
        <taxon>Acidithiobacillus</taxon>
    </lineage>
</organism>
<dbReference type="RefSeq" id="WP_070113832.1">
    <property type="nucleotide sequence ID" value="NZ_LZYE01000144.1"/>
</dbReference>
<dbReference type="EMBL" id="LZYE01000144">
    <property type="protein sequence ID" value="OFC36609.1"/>
    <property type="molecule type" value="Genomic_DNA"/>
</dbReference>
<dbReference type="Proteomes" id="UP000175707">
    <property type="component" value="Unassembled WGS sequence"/>
</dbReference>
<evidence type="ECO:0000313" key="1">
    <source>
        <dbReference type="EMBL" id="OFC36609.1"/>
    </source>
</evidence>
<evidence type="ECO:0000313" key="2">
    <source>
        <dbReference type="EMBL" id="OFC50180.1"/>
    </source>
</evidence>
<name>A0A1E7YNA8_9PROT</name>
<evidence type="ECO:0000313" key="3">
    <source>
        <dbReference type="Proteomes" id="UP000175616"/>
    </source>
</evidence>
<gene>
    <name evidence="1" type="ORF">BAE27_05950</name>
    <name evidence="2" type="ORF">BAE30_13000</name>
</gene>
<dbReference type="EMBL" id="LZYH01000850">
    <property type="protein sequence ID" value="OFC50180.1"/>
    <property type="molecule type" value="Genomic_DNA"/>
</dbReference>
<sequence>MKPPTEQIRVKLEALFPGHQPIAYVYAAAKVEAAFEMAVQKVTARGLRLTDLPSETLSLMVDWSIRLAFGPHTKDADREFFTKALGGNS</sequence>
<accession>A0A1E7YNA8</accession>